<dbReference type="Proteomes" id="UP000055024">
    <property type="component" value="Unassembled WGS sequence"/>
</dbReference>
<gene>
    <name evidence="1" type="ORF">T11_18194</name>
</gene>
<dbReference type="EMBL" id="JYDP01000150">
    <property type="protein sequence ID" value="KRZ04938.1"/>
    <property type="molecule type" value="Genomic_DNA"/>
</dbReference>
<dbReference type="OrthoDB" id="5938796at2759"/>
<protein>
    <submittedName>
        <fullName evidence="1">Uncharacterized protein</fullName>
    </submittedName>
</protein>
<dbReference type="AlphaFoldDB" id="A0A0V1H484"/>
<comment type="caution">
    <text evidence="1">The sequence shown here is derived from an EMBL/GenBank/DDBJ whole genome shotgun (WGS) entry which is preliminary data.</text>
</comment>
<evidence type="ECO:0000313" key="2">
    <source>
        <dbReference type="Proteomes" id="UP000055024"/>
    </source>
</evidence>
<keyword evidence="2" id="KW-1185">Reference proteome</keyword>
<name>A0A0V1H484_9BILA</name>
<accession>A0A0V1H484</accession>
<sequence>MLTKSEASCECYCCWLACQASCWRKLVTDYWLLQLACCNTCNNDNQSSLAPLTLKSLLQLGHIFQFYNAFCFTMLIDVLVRPLTMHSDTLVSSSLLFHNRFPASAIFTLDNSREKFSNNRFDTETVFTTGARSDVPLNDHCSWIKTPTIIIFKNIFSIGDVIKIDYCMIFSSYKEVLSRPTLARIVFDFSPIPSCFTKKIYSLRKVVNGGWMWLLY</sequence>
<reference evidence="1 2" key="1">
    <citation type="submission" date="2015-01" db="EMBL/GenBank/DDBJ databases">
        <title>Evolution of Trichinella species and genotypes.</title>
        <authorList>
            <person name="Korhonen P.K."/>
            <person name="Edoardo P."/>
            <person name="Giuseppe L.R."/>
            <person name="Gasser R.B."/>
        </authorList>
    </citation>
    <scope>NUCLEOTIDE SEQUENCE [LARGE SCALE GENOMIC DNA]</scope>
    <source>
        <strain evidence="1">ISS1029</strain>
    </source>
</reference>
<organism evidence="1 2">
    <name type="scientific">Trichinella zimbabwensis</name>
    <dbReference type="NCBI Taxonomy" id="268475"/>
    <lineage>
        <taxon>Eukaryota</taxon>
        <taxon>Metazoa</taxon>
        <taxon>Ecdysozoa</taxon>
        <taxon>Nematoda</taxon>
        <taxon>Enoplea</taxon>
        <taxon>Dorylaimia</taxon>
        <taxon>Trichinellida</taxon>
        <taxon>Trichinellidae</taxon>
        <taxon>Trichinella</taxon>
    </lineage>
</organism>
<proteinExistence type="predicted"/>
<evidence type="ECO:0000313" key="1">
    <source>
        <dbReference type="EMBL" id="KRZ04938.1"/>
    </source>
</evidence>